<dbReference type="InterPro" id="IPR013783">
    <property type="entry name" value="Ig-like_fold"/>
</dbReference>
<keyword evidence="3" id="KW-0012">Acyltransferase</keyword>
<reference evidence="3" key="1">
    <citation type="submission" date="2021-01" db="EMBL/GenBank/DDBJ databases">
        <authorList>
            <person name="Li R."/>
            <person name="Bekaert M."/>
        </authorList>
    </citation>
    <scope>NUCLEOTIDE SEQUENCE</scope>
    <source>
        <strain evidence="3">Farmed</strain>
    </source>
</reference>
<gene>
    <name evidence="3" type="ORF">SPHA_37589</name>
</gene>
<evidence type="ECO:0000259" key="2">
    <source>
        <dbReference type="Pfam" id="PF00868"/>
    </source>
</evidence>
<dbReference type="PANTHER" id="PTHR11590:SF40">
    <property type="entry name" value="HEMOCYTE PROTEIN-GLUTAMINE GAMMA-GLUTAMYLTRANSFERASE-LIKE PROTEIN"/>
    <property type="match status" value="1"/>
</dbReference>
<proteinExistence type="inferred from homology"/>
<sequence>MYRRPGDHSPQRRSSSEHLKYRFRQGARRKEVTETPPSELSGALLVKDVDFHVTENCKNHHTDQFHIVENGTLVIRRGQPFMVTLSFNEEFDASKHELKFMFLIGEDPLPSQKSDIRFGLTDKWYPEEWGAKLMTQKGNRITVYIHPGCDAVIGEYDFLLEIATKGLKGNYVYDHPDPVYLLFNPWCKSDQVFMEDKSLLDEYVLNDSGYIYQGSGTSQILAKPWNYGQFDEGILDISMFILRQGFSEVGHQMSDPVRVSRAISQMTSTKTSLSAYHLSDEGGFWDIKSYCHRVICQMETRDYSDFVPRPTVCSVGLRKAPLS</sequence>
<dbReference type="InterPro" id="IPR038765">
    <property type="entry name" value="Papain-like_cys_pep_sf"/>
</dbReference>
<name>A0A812CML9_ACAPH</name>
<protein>
    <submittedName>
        <fullName evidence="3">TGM1</fullName>
        <ecNumber evidence="3">2.3.2.13</ecNumber>
    </submittedName>
</protein>
<evidence type="ECO:0000313" key="4">
    <source>
        <dbReference type="Proteomes" id="UP000597762"/>
    </source>
</evidence>
<keyword evidence="4" id="KW-1185">Reference proteome</keyword>
<dbReference type="PANTHER" id="PTHR11590">
    <property type="entry name" value="PROTEIN-GLUTAMINE GAMMA-GLUTAMYLTRANSFERASE"/>
    <property type="match status" value="1"/>
</dbReference>
<dbReference type="GO" id="GO:0003810">
    <property type="term" value="F:protein-glutamine gamma-glutamyltransferase activity"/>
    <property type="evidence" value="ECO:0007669"/>
    <property type="project" value="UniProtKB-EC"/>
</dbReference>
<keyword evidence="3" id="KW-0808">Transferase</keyword>
<dbReference type="InterPro" id="IPR050779">
    <property type="entry name" value="Transglutaminase"/>
</dbReference>
<dbReference type="Gene3D" id="2.60.40.10">
    <property type="entry name" value="Immunoglobulins"/>
    <property type="match status" value="1"/>
</dbReference>
<dbReference type="AlphaFoldDB" id="A0A812CML9"/>
<comment type="similarity">
    <text evidence="1">Belongs to the transglutaminase superfamily. Transglutaminase family.</text>
</comment>
<comment type="caution">
    <text evidence="3">The sequence shown here is derived from an EMBL/GenBank/DDBJ whole genome shotgun (WGS) entry which is preliminary data.</text>
</comment>
<dbReference type="InterPro" id="IPR014756">
    <property type="entry name" value="Ig_E-set"/>
</dbReference>
<evidence type="ECO:0000313" key="3">
    <source>
        <dbReference type="EMBL" id="CAE1272223.1"/>
    </source>
</evidence>
<dbReference type="InterPro" id="IPR001102">
    <property type="entry name" value="Transglutaminase_N"/>
</dbReference>
<dbReference type="EMBL" id="CAHIKZ030001676">
    <property type="protein sequence ID" value="CAE1272223.1"/>
    <property type="molecule type" value="Genomic_DNA"/>
</dbReference>
<feature type="domain" description="Transglutaminase N-terminal" evidence="2">
    <location>
        <begin position="47"/>
        <end position="162"/>
    </location>
</feature>
<dbReference type="Proteomes" id="UP000597762">
    <property type="component" value="Unassembled WGS sequence"/>
</dbReference>
<accession>A0A812CML9</accession>
<dbReference type="InterPro" id="IPR036985">
    <property type="entry name" value="Transglutaminase-like_sf"/>
</dbReference>
<organism evidence="3 4">
    <name type="scientific">Acanthosepion pharaonis</name>
    <name type="common">Pharaoh cuttlefish</name>
    <name type="synonym">Sepia pharaonis</name>
    <dbReference type="NCBI Taxonomy" id="158019"/>
    <lineage>
        <taxon>Eukaryota</taxon>
        <taxon>Metazoa</taxon>
        <taxon>Spiralia</taxon>
        <taxon>Lophotrochozoa</taxon>
        <taxon>Mollusca</taxon>
        <taxon>Cephalopoda</taxon>
        <taxon>Coleoidea</taxon>
        <taxon>Decapodiformes</taxon>
        <taxon>Sepiida</taxon>
        <taxon>Sepiina</taxon>
        <taxon>Sepiidae</taxon>
        <taxon>Acanthosepion</taxon>
    </lineage>
</organism>
<dbReference type="EC" id="2.3.2.13" evidence="3"/>
<dbReference type="OrthoDB" id="6155068at2759"/>
<evidence type="ECO:0000256" key="1">
    <source>
        <dbReference type="ARBA" id="ARBA00005968"/>
    </source>
</evidence>
<dbReference type="SUPFAM" id="SSF54001">
    <property type="entry name" value="Cysteine proteinases"/>
    <property type="match status" value="1"/>
</dbReference>
<dbReference type="Gene3D" id="3.90.260.10">
    <property type="entry name" value="Transglutaminase-like"/>
    <property type="match status" value="1"/>
</dbReference>
<dbReference type="SUPFAM" id="SSF81296">
    <property type="entry name" value="E set domains"/>
    <property type="match status" value="1"/>
</dbReference>
<dbReference type="Pfam" id="PF00868">
    <property type="entry name" value="Transglut_N"/>
    <property type="match status" value="1"/>
</dbReference>